<gene>
    <name evidence="4" type="ORF">TcWFU_001426</name>
</gene>
<feature type="region of interest" description="Disordered" evidence="3">
    <location>
        <begin position="368"/>
        <end position="417"/>
    </location>
</feature>
<dbReference type="PANTHER" id="PTHR44019">
    <property type="entry name" value="WD REPEAT-CONTAINING PROTEIN 55"/>
    <property type="match status" value="1"/>
</dbReference>
<keyword evidence="2" id="KW-0677">Repeat</keyword>
<name>A0ABR4Q3A9_9CEST</name>
<feature type="compositionally biased region" description="Acidic residues" evidence="3">
    <location>
        <begin position="395"/>
        <end position="417"/>
    </location>
</feature>
<organism evidence="4 5">
    <name type="scientific">Taenia crassiceps</name>
    <dbReference type="NCBI Taxonomy" id="6207"/>
    <lineage>
        <taxon>Eukaryota</taxon>
        <taxon>Metazoa</taxon>
        <taxon>Spiralia</taxon>
        <taxon>Lophotrochozoa</taxon>
        <taxon>Platyhelminthes</taxon>
        <taxon>Cestoda</taxon>
        <taxon>Eucestoda</taxon>
        <taxon>Cyclophyllidea</taxon>
        <taxon>Taeniidae</taxon>
        <taxon>Taenia</taxon>
    </lineage>
</organism>
<feature type="compositionally biased region" description="Basic and acidic residues" evidence="3">
    <location>
        <begin position="368"/>
        <end position="386"/>
    </location>
</feature>
<proteinExistence type="predicted"/>
<dbReference type="Proteomes" id="UP001651158">
    <property type="component" value="Unassembled WGS sequence"/>
</dbReference>
<keyword evidence="1" id="KW-0853">WD repeat</keyword>
<accession>A0ABR4Q3A9</accession>
<dbReference type="InterPro" id="IPR001680">
    <property type="entry name" value="WD40_rpt"/>
</dbReference>
<dbReference type="Gene3D" id="2.130.10.10">
    <property type="entry name" value="YVTN repeat-like/Quinoprotein amine dehydrogenase"/>
    <property type="match status" value="1"/>
</dbReference>
<keyword evidence="5" id="KW-1185">Reference proteome</keyword>
<dbReference type="InterPro" id="IPR015943">
    <property type="entry name" value="WD40/YVTN_repeat-like_dom_sf"/>
</dbReference>
<evidence type="ECO:0000256" key="2">
    <source>
        <dbReference type="ARBA" id="ARBA00022737"/>
    </source>
</evidence>
<comment type="caution">
    <text evidence="4">The sequence shown here is derived from an EMBL/GenBank/DDBJ whole genome shotgun (WGS) entry which is preliminary data.</text>
</comment>
<evidence type="ECO:0000313" key="4">
    <source>
        <dbReference type="EMBL" id="KAL5104047.1"/>
    </source>
</evidence>
<evidence type="ECO:0000256" key="1">
    <source>
        <dbReference type="ARBA" id="ARBA00022574"/>
    </source>
</evidence>
<sequence length="417" mass="45621">MGGACYPSDTQLPIGIDGVSSLCFIPSINKYVLVVGTTGGRVRILDCSNGTCETLYQKRWHKSIRCLVINPFFPTFCITASSQGCLKVHDIETKRRICYYKRMEDSSPFSALVPITDHRWITGDDNGLIKMWDNRLKEGHCFTIKPDVDEMDADLCGINDLAVGGDPQGTLLAAMESGCLVTYNIRRRRLETVSESLGYSARAICPVKDSRKVLLGTDEGTILIYNWSEFGSVCDRFPVRTSRTWVDHRSGAKFFAEAGCPAVEKIIKFTEDVVIVATDDGAISPMSILPNRMLTCLGWHTADDTARGGGDCMALAVSPASTVVPLVVSGLPSSPSLKFWSVAHLSTEAETESARVVTGGKATIGWGRDAKARVTSRGADRDREDFLSGLMERNGEEDEGEEEEEEEEETSNDSGND</sequence>
<evidence type="ECO:0000313" key="5">
    <source>
        <dbReference type="Proteomes" id="UP001651158"/>
    </source>
</evidence>
<dbReference type="InterPro" id="IPR036322">
    <property type="entry name" value="WD40_repeat_dom_sf"/>
</dbReference>
<dbReference type="SUPFAM" id="SSF50978">
    <property type="entry name" value="WD40 repeat-like"/>
    <property type="match status" value="1"/>
</dbReference>
<reference evidence="4 5" key="1">
    <citation type="journal article" date="2022" name="Front. Cell. Infect. Microbiol.">
        <title>The Genomes of Two Strains of Taenia crassiceps the Animal Model for the Study of Human Cysticercosis.</title>
        <authorList>
            <person name="Bobes R.J."/>
            <person name="Estrada K."/>
            <person name="Rios-Valencia D.G."/>
            <person name="Calderon-Gallegos A."/>
            <person name="de la Torre P."/>
            <person name="Carrero J.C."/>
            <person name="Sanchez-Flores A."/>
            <person name="Laclette J.P."/>
        </authorList>
    </citation>
    <scope>NUCLEOTIDE SEQUENCE [LARGE SCALE GENOMIC DNA]</scope>
    <source>
        <strain evidence="4">WFUcys</strain>
    </source>
</reference>
<protein>
    <submittedName>
        <fullName evidence="4">WD repeat-containing protein 55</fullName>
    </submittedName>
</protein>
<dbReference type="EMBL" id="JAKROA010000014">
    <property type="protein sequence ID" value="KAL5104047.1"/>
    <property type="molecule type" value="Genomic_DNA"/>
</dbReference>
<dbReference type="PANTHER" id="PTHR44019:SF8">
    <property type="entry name" value="POC1 CENTRIOLAR PROTEIN HOMOLOG"/>
    <property type="match status" value="1"/>
</dbReference>
<evidence type="ECO:0000256" key="3">
    <source>
        <dbReference type="SAM" id="MobiDB-lite"/>
    </source>
</evidence>
<dbReference type="InterPro" id="IPR050505">
    <property type="entry name" value="WDR55/POC1"/>
</dbReference>
<dbReference type="SMART" id="SM00320">
    <property type="entry name" value="WD40"/>
    <property type="match status" value="3"/>
</dbReference>